<name>A0A2M8M0Q5_9ACTN</name>
<proteinExistence type="predicted"/>
<dbReference type="EMBL" id="PGGW01000039">
    <property type="protein sequence ID" value="PJE97793.1"/>
    <property type="molecule type" value="Genomic_DNA"/>
</dbReference>
<feature type="region of interest" description="Disordered" evidence="1">
    <location>
        <begin position="19"/>
        <end position="79"/>
    </location>
</feature>
<evidence type="ECO:0000256" key="1">
    <source>
        <dbReference type="SAM" id="MobiDB-lite"/>
    </source>
</evidence>
<feature type="compositionally biased region" description="Gly residues" evidence="1">
    <location>
        <begin position="38"/>
        <end position="64"/>
    </location>
</feature>
<keyword evidence="4" id="KW-1185">Reference proteome</keyword>
<organism evidence="3 4">
    <name type="scientific">Streptomyces carminius</name>
    <dbReference type="NCBI Taxonomy" id="2665496"/>
    <lineage>
        <taxon>Bacteria</taxon>
        <taxon>Bacillati</taxon>
        <taxon>Actinomycetota</taxon>
        <taxon>Actinomycetes</taxon>
        <taxon>Kitasatosporales</taxon>
        <taxon>Streptomycetaceae</taxon>
        <taxon>Streptomyces</taxon>
    </lineage>
</organism>
<dbReference type="AlphaFoldDB" id="A0A2M8M0Q5"/>
<accession>A0A2M8M0Q5</accession>
<reference evidence="3 4" key="1">
    <citation type="submission" date="2017-11" db="EMBL/GenBank/DDBJ databases">
        <title>Streptomyces carmine sp. nov., a novel actinomycete isolated from Sophora alopecuroides in Xinjiang, China.</title>
        <authorList>
            <person name="Wang Y."/>
            <person name="Luo X."/>
            <person name="Wan C."/>
            <person name="Zhang L."/>
        </authorList>
    </citation>
    <scope>NUCLEOTIDE SEQUENCE [LARGE SCALE GENOMIC DNA]</scope>
    <source>
        <strain evidence="3 4">TRM SA0054</strain>
    </source>
</reference>
<protein>
    <submittedName>
        <fullName evidence="3">Uncharacterized protein</fullName>
    </submittedName>
</protein>
<comment type="caution">
    <text evidence="3">The sequence shown here is derived from an EMBL/GenBank/DDBJ whole genome shotgun (WGS) entry which is preliminary data.</text>
</comment>
<evidence type="ECO:0000313" key="3">
    <source>
        <dbReference type="EMBL" id="PJE97793.1"/>
    </source>
</evidence>
<evidence type="ECO:0000313" key="4">
    <source>
        <dbReference type="Proteomes" id="UP000230407"/>
    </source>
</evidence>
<gene>
    <name evidence="3" type="ORF">CUT44_11795</name>
    <name evidence="2" type="ORF">CUT44_15050</name>
</gene>
<dbReference type="Proteomes" id="UP000230407">
    <property type="component" value="Unassembled WGS sequence"/>
</dbReference>
<evidence type="ECO:0000313" key="2">
    <source>
        <dbReference type="EMBL" id="PJE97084.1"/>
    </source>
</evidence>
<sequence length="79" mass="7761">MEVGVRHVCVQVTSWFRRRTPRLPARSGRPPRLRAARGPGGGPGAAGPAGRAGRGAGGGGGAAAVGGRVAARPDLRGAG</sequence>
<dbReference type="EMBL" id="PGGW01000050">
    <property type="protein sequence ID" value="PJE97084.1"/>
    <property type="molecule type" value="Genomic_DNA"/>
</dbReference>